<accession>A0ABR1TUP2</accession>
<comment type="caution">
    <text evidence="1">The sequence shown here is derived from an EMBL/GenBank/DDBJ whole genome shotgun (WGS) entry which is preliminary data.</text>
</comment>
<dbReference type="Proteomes" id="UP001480595">
    <property type="component" value="Unassembled WGS sequence"/>
</dbReference>
<evidence type="ECO:0000313" key="2">
    <source>
        <dbReference type="Proteomes" id="UP001480595"/>
    </source>
</evidence>
<evidence type="ECO:0000313" key="1">
    <source>
        <dbReference type="EMBL" id="KAK8050273.1"/>
    </source>
</evidence>
<organism evidence="1 2">
    <name type="scientific">Apiospora phragmitis</name>
    <dbReference type="NCBI Taxonomy" id="2905665"/>
    <lineage>
        <taxon>Eukaryota</taxon>
        <taxon>Fungi</taxon>
        <taxon>Dikarya</taxon>
        <taxon>Ascomycota</taxon>
        <taxon>Pezizomycotina</taxon>
        <taxon>Sordariomycetes</taxon>
        <taxon>Xylariomycetidae</taxon>
        <taxon>Amphisphaeriales</taxon>
        <taxon>Apiosporaceae</taxon>
        <taxon>Apiospora</taxon>
    </lineage>
</organism>
<dbReference type="EMBL" id="JAQQWL010000011">
    <property type="protein sequence ID" value="KAK8050273.1"/>
    <property type="molecule type" value="Genomic_DNA"/>
</dbReference>
<keyword evidence="2" id="KW-1185">Reference proteome</keyword>
<protein>
    <submittedName>
        <fullName evidence="1">Uncharacterized protein</fullName>
    </submittedName>
</protein>
<name>A0ABR1TUP2_9PEZI</name>
<gene>
    <name evidence="1" type="ORF">PG994_012003</name>
</gene>
<reference evidence="1 2" key="1">
    <citation type="submission" date="2023-01" db="EMBL/GenBank/DDBJ databases">
        <title>Analysis of 21 Apiospora genomes using comparative genomics revels a genus with tremendous synthesis potential of carbohydrate active enzymes and secondary metabolites.</title>
        <authorList>
            <person name="Sorensen T."/>
        </authorList>
    </citation>
    <scope>NUCLEOTIDE SEQUENCE [LARGE SCALE GENOMIC DNA]</scope>
    <source>
        <strain evidence="1 2">CBS 135458</strain>
    </source>
</reference>
<sequence>MLVYELPESRSFFSPSHNPVQGVVVGSSNQPPTATSRQDKHQLALAAIRCEVDKLDEAPKLSHKKRLDFKANIITREEVREQLGVWKEAVKRRDAAPWINLARPLTHRLQLHPNQASFSVDQYLRKDSPAFASRADVSLIHRICAMEAPEVRRFEFPDFNLIREGIKRFKYLWGTDAENEQYLPAVVAIQGAAAVCLQCFSLPRGIHHYYHRHGRWRSSASAPFTTNDPSSPPVIALLERLKLRVASSAPESRAAGAIVGATVGK</sequence>
<dbReference type="GeneID" id="92096475"/>
<proteinExistence type="predicted"/>
<dbReference type="RefSeq" id="XP_066712522.1">
    <property type="nucleotide sequence ID" value="XM_066863412.1"/>
</dbReference>